<evidence type="ECO:0000256" key="1">
    <source>
        <dbReference type="ARBA" id="ARBA00006989"/>
    </source>
</evidence>
<feature type="domain" description="AB hydrolase-1" evidence="3">
    <location>
        <begin position="27"/>
        <end position="260"/>
    </location>
</feature>
<name>A0ABY5RA57_9MOLU</name>
<dbReference type="Pfam" id="PF00561">
    <property type="entry name" value="Abhydrolase_1"/>
    <property type="match status" value="1"/>
</dbReference>
<evidence type="ECO:0000256" key="2">
    <source>
        <dbReference type="ARBA" id="ARBA00022487"/>
    </source>
</evidence>
<dbReference type="InterPro" id="IPR000073">
    <property type="entry name" value="AB_hydrolase_1"/>
</dbReference>
<sequence>MRKIKILDSLIEYKTLCHEDECNPQNNILYIHGFGGDLSRIIELSERFVEYNIWGLNLPFSEITAENENKHLNLFYYSAIINEFIDTLKIPNVIGFGHSMGGGVLALAMNQKSQNFKTGIFVAPINKTSCNLKELFLEGFYPETLTARIEFLDKVFYDATKFKNNPLVIDKALKYVENLKNDKAFSRKLKKLGAHLISDEVMNGIEKSLNRIEKNTLLIYGDSDNIIDLNNIYSYYQKNLKNHQTIIVPKSGHAPWEENPDFFFESVKKFLTKNK</sequence>
<dbReference type="PANTHER" id="PTHR43798">
    <property type="entry name" value="MONOACYLGLYCEROL LIPASE"/>
    <property type="match status" value="1"/>
</dbReference>
<proteinExistence type="inferred from homology"/>
<dbReference type="EMBL" id="CP102734">
    <property type="protein sequence ID" value="UVD81875.1"/>
    <property type="molecule type" value="Genomic_DNA"/>
</dbReference>
<reference evidence="4" key="1">
    <citation type="submission" date="2022-08" db="EMBL/GenBank/DDBJ databases">
        <title>Complete genome of Mycoplasma iguanae type strain 2327.</title>
        <authorList>
            <person name="Spergser J."/>
        </authorList>
    </citation>
    <scope>NUCLEOTIDE SEQUENCE</scope>
    <source>
        <strain evidence="4">2327</strain>
    </source>
</reference>
<dbReference type="RefSeq" id="WP_258211049.1">
    <property type="nucleotide sequence ID" value="NZ_CP102734.1"/>
</dbReference>
<gene>
    <name evidence="4" type="ORF">NV226_01035</name>
</gene>
<dbReference type="GO" id="GO:0016787">
    <property type="term" value="F:hydrolase activity"/>
    <property type="evidence" value="ECO:0007669"/>
    <property type="project" value="UniProtKB-KW"/>
</dbReference>
<evidence type="ECO:0000313" key="5">
    <source>
        <dbReference type="Proteomes" id="UP001059252"/>
    </source>
</evidence>
<dbReference type="PANTHER" id="PTHR43798:SF33">
    <property type="entry name" value="HYDROLASE, PUTATIVE (AFU_ORTHOLOGUE AFUA_2G14860)-RELATED"/>
    <property type="match status" value="1"/>
</dbReference>
<keyword evidence="5" id="KW-1185">Reference proteome</keyword>
<keyword evidence="4" id="KW-0378">Hydrolase</keyword>
<evidence type="ECO:0000313" key="4">
    <source>
        <dbReference type="EMBL" id="UVD81875.1"/>
    </source>
</evidence>
<comment type="similarity">
    <text evidence="1">Belongs to the lipase/esterase LIP3/BchO family.</text>
</comment>
<protein>
    <submittedName>
        <fullName evidence="4">Alpha/beta hydrolase</fullName>
    </submittedName>
</protein>
<accession>A0ABY5RA57</accession>
<keyword evidence="2" id="KW-0719">Serine esterase</keyword>
<dbReference type="Gene3D" id="3.40.50.1820">
    <property type="entry name" value="alpha/beta hydrolase"/>
    <property type="match status" value="1"/>
</dbReference>
<dbReference type="InterPro" id="IPR050266">
    <property type="entry name" value="AB_hydrolase_sf"/>
</dbReference>
<evidence type="ECO:0000259" key="3">
    <source>
        <dbReference type="Pfam" id="PF00561"/>
    </source>
</evidence>
<organism evidence="4 5">
    <name type="scientific">Mycoplasma iguanae</name>
    <dbReference type="NCBI Taxonomy" id="292461"/>
    <lineage>
        <taxon>Bacteria</taxon>
        <taxon>Bacillati</taxon>
        <taxon>Mycoplasmatota</taxon>
        <taxon>Mollicutes</taxon>
        <taxon>Mycoplasmataceae</taxon>
        <taxon>Mycoplasma</taxon>
    </lineage>
</organism>
<dbReference type="SUPFAM" id="SSF53474">
    <property type="entry name" value="alpha/beta-Hydrolases"/>
    <property type="match status" value="1"/>
</dbReference>
<dbReference type="Proteomes" id="UP001059252">
    <property type="component" value="Chromosome"/>
</dbReference>
<dbReference type="InterPro" id="IPR029058">
    <property type="entry name" value="AB_hydrolase_fold"/>
</dbReference>